<evidence type="ECO:0000256" key="1">
    <source>
        <dbReference type="ARBA" id="ARBA00004496"/>
    </source>
</evidence>
<evidence type="ECO:0000313" key="13">
    <source>
        <dbReference type="EMBL" id="UUD34958.1"/>
    </source>
</evidence>
<gene>
    <name evidence="14" type="ORF">NCTC10126_00716</name>
    <name evidence="13" type="ORF">NPA07_04075</name>
</gene>
<dbReference type="GO" id="GO:0008033">
    <property type="term" value="P:tRNA processing"/>
    <property type="evidence" value="ECO:0007669"/>
    <property type="project" value="UniProtKB-KW"/>
</dbReference>
<dbReference type="Gene3D" id="3.90.870.10">
    <property type="entry name" value="DHBP synthase"/>
    <property type="match status" value="2"/>
</dbReference>
<dbReference type="PROSITE" id="PS51163">
    <property type="entry name" value="YRDC"/>
    <property type="match status" value="1"/>
</dbReference>
<keyword evidence="4" id="KW-0963">Cytoplasm</keyword>
<dbReference type="GO" id="GO:0003725">
    <property type="term" value="F:double-stranded RNA binding"/>
    <property type="evidence" value="ECO:0007669"/>
    <property type="project" value="InterPro"/>
</dbReference>
<proteinExistence type="inferred from homology"/>
<dbReference type="GO" id="GO:0005737">
    <property type="term" value="C:cytoplasm"/>
    <property type="evidence" value="ECO:0007669"/>
    <property type="project" value="UniProtKB-SubCell"/>
</dbReference>
<dbReference type="EMBL" id="CP101806">
    <property type="protein sequence ID" value="UUD34958.1"/>
    <property type="molecule type" value="Genomic_DNA"/>
</dbReference>
<evidence type="ECO:0000313" key="15">
    <source>
        <dbReference type="Proteomes" id="UP000280036"/>
    </source>
</evidence>
<dbReference type="Pfam" id="PF01300">
    <property type="entry name" value="Sua5_yciO_yrdC"/>
    <property type="match status" value="1"/>
</dbReference>
<keyword evidence="6" id="KW-0819">tRNA processing</keyword>
<keyword evidence="5" id="KW-0808">Transferase</keyword>
<dbReference type="EMBL" id="UZVY01000001">
    <property type="protein sequence ID" value="VDR42214.1"/>
    <property type="molecule type" value="Genomic_DNA"/>
</dbReference>
<evidence type="ECO:0000256" key="11">
    <source>
        <dbReference type="ARBA" id="ARBA00048366"/>
    </source>
</evidence>
<evidence type="ECO:0000313" key="16">
    <source>
        <dbReference type="Proteomes" id="UP001058569"/>
    </source>
</evidence>
<evidence type="ECO:0000256" key="2">
    <source>
        <dbReference type="ARBA" id="ARBA00007663"/>
    </source>
</evidence>
<evidence type="ECO:0000259" key="12">
    <source>
        <dbReference type="PROSITE" id="PS51163"/>
    </source>
</evidence>
<feature type="domain" description="YrdC-like" evidence="12">
    <location>
        <begin position="1"/>
        <end position="151"/>
    </location>
</feature>
<dbReference type="PANTHER" id="PTHR17490:SF16">
    <property type="entry name" value="THREONYLCARBAMOYL-AMP SYNTHASE"/>
    <property type="match status" value="1"/>
</dbReference>
<dbReference type="Proteomes" id="UP001058569">
    <property type="component" value="Chromosome"/>
</dbReference>
<dbReference type="GO" id="GO:0005524">
    <property type="term" value="F:ATP binding"/>
    <property type="evidence" value="ECO:0007669"/>
    <property type="project" value="UniProtKB-KW"/>
</dbReference>
<dbReference type="PANTHER" id="PTHR17490">
    <property type="entry name" value="SUA5"/>
    <property type="match status" value="1"/>
</dbReference>
<protein>
    <recommendedName>
        <fullName evidence="10">L-threonylcarbamoyladenylate synthase</fullName>
        <ecNumber evidence="3">2.7.7.87</ecNumber>
    </recommendedName>
    <alternativeName>
        <fullName evidence="10">L-threonylcarbamoyladenylate synthase</fullName>
    </alternativeName>
</protein>
<keyword evidence="7" id="KW-0548">Nucleotidyltransferase</keyword>
<evidence type="ECO:0000256" key="6">
    <source>
        <dbReference type="ARBA" id="ARBA00022694"/>
    </source>
</evidence>
<organism evidence="14 15">
    <name type="scientific">Mycoplasmopsis caviae</name>
    <dbReference type="NCBI Taxonomy" id="55603"/>
    <lineage>
        <taxon>Bacteria</taxon>
        <taxon>Bacillati</taxon>
        <taxon>Mycoplasmatota</taxon>
        <taxon>Mycoplasmoidales</taxon>
        <taxon>Metamycoplasmataceae</taxon>
        <taxon>Mycoplasmopsis</taxon>
    </lineage>
</organism>
<keyword evidence="16" id="KW-1185">Reference proteome</keyword>
<evidence type="ECO:0000313" key="14">
    <source>
        <dbReference type="EMBL" id="VDR42214.1"/>
    </source>
</evidence>
<dbReference type="InterPro" id="IPR017945">
    <property type="entry name" value="DHBP_synth_RibB-like_a/b_dom"/>
</dbReference>
<dbReference type="SUPFAM" id="SSF55821">
    <property type="entry name" value="YrdC/RibB"/>
    <property type="match status" value="1"/>
</dbReference>
<dbReference type="RefSeq" id="WP_126118425.1">
    <property type="nucleotide sequence ID" value="NZ_CP101806.1"/>
</dbReference>
<dbReference type="Proteomes" id="UP000280036">
    <property type="component" value="Unassembled WGS sequence"/>
</dbReference>
<sequence length="151" mass="17126">MNFEKIFICTTDTVTGIGGPVCQETLDALYFLKKRPKNKKVMILVSSIQQAQKFSQWSDEANNLALKYWPGAYSIISNNQGFRMPDNKELLEFLEKNGPMYVTSANISGHEPIDINQASKVFPQVKNIYNFGQGSKQASRIIDAQSNQWLR</sequence>
<dbReference type="OrthoDB" id="397661at2"/>
<evidence type="ECO:0000256" key="3">
    <source>
        <dbReference type="ARBA" id="ARBA00012584"/>
    </source>
</evidence>
<dbReference type="AlphaFoldDB" id="A0A3P8KC93"/>
<dbReference type="GO" id="GO:0006450">
    <property type="term" value="P:regulation of translational fidelity"/>
    <property type="evidence" value="ECO:0007669"/>
    <property type="project" value="TreeGrafter"/>
</dbReference>
<evidence type="ECO:0000256" key="8">
    <source>
        <dbReference type="ARBA" id="ARBA00022741"/>
    </source>
</evidence>
<evidence type="ECO:0000256" key="10">
    <source>
        <dbReference type="ARBA" id="ARBA00029774"/>
    </source>
</evidence>
<evidence type="ECO:0000256" key="7">
    <source>
        <dbReference type="ARBA" id="ARBA00022695"/>
    </source>
</evidence>
<comment type="subcellular location">
    <subcellularLocation>
        <location evidence="1">Cytoplasm</location>
    </subcellularLocation>
</comment>
<keyword evidence="9" id="KW-0067">ATP-binding</keyword>
<dbReference type="EC" id="2.7.7.87" evidence="3"/>
<accession>A0A3P8KC93</accession>
<name>A0A3P8KC93_9BACT</name>
<dbReference type="InterPro" id="IPR050156">
    <property type="entry name" value="TC-AMP_synthase_SUA5"/>
</dbReference>
<evidence type="ECO:0000256" key="4">
    <source>
        <dbReference type="ARBA" id="ARBA00022490"/>
    </source>
</evidence>
<comment type="similarity">
    <text evidence="2">Belongs to the SUA5 family.</text>
</comment>
<keyword evidence="8" id="KW-0547">Nucleotide-binding</keyword>
<evidence type="ECO:0000256" key="5">
    <source>
        <dbReference type="ARBA" id="ARBA00022679"/>
    </source>
</evidence>
<dbReference type="GO" id="GO:0061710">
    <property type="term" value="F:L-threonylcarbamoyladenylate synthase"/>
    <property type="evidence" value="ECO:0007669"/>
    <property type="project" value="UniProtKB-EC"/>
</dbReference>
<reference evidence="13" key="2">
    <citation type="submission" date="2022-07" db="EMBL/GenBank/DDBJ databases">
        <title>Complete genome of Mycoplasma caviae type strain G122.</title>
        <authorList>
            <person name="Spergser J."/>
        </authorList>
    </citation>
    <scope>NUCLEOTIDE SEQUENCE</scope>
    <source>
        <strain evidence="13">G122</strain>
    </source>
</reference>
<evidence type="ECO:0000256" key="9">
    <source>
        <dbReference type="ARBA" id="ARBA00022840"/>
    </source>
</evidence>
<dbReference type="GO" id="GO:0000049">
    <property type="term" value="F:tRNA binding"/>
    <property type="evidence" value="ECO:0007669"/>
    <property type="project" value="TreeGrafter"/>
</dbReference>
<dbReference type="InterPro" id="IPR006070">
    <property type="entry name" value="Sua5-like_dom"/>
</dbReference>
<reference evidence="14 15" key="1">
    <citation type="submission" date="2018-12" db="EMBL/GenBank/DDBJ databases">
        <authorList>
            <consortium name="Pathogen Informatics"/>
        </authorList>
    </citation>
    <scope>NUCLEOTIDE SEQUENCE [LARGE SCALE GENOMIC DNA]</scope>
    <source>
        <strain evidence="14 15">NCTC10126</strain>
    </source>
</reference>
<comment type="catalytic activity">
    <reaction evidence="11">
        <text>L-threonine + hydrogencarbonate + ATP = L-threonylcarbamoyladenylate + diphosphate + H2O</text>
        <dbReference type="Rhea" id="RHEA:36407"/>
        <dbReference type="ChEBI" id="CHEBI:15377"/>
        <dbReference type="ChEBI" id="CHEBI:17544"/>
        <dbReference type="ChEBI" id="CHEBI:30616"/>
        <dbReference type="ChEBI" id="CHEBI:33019"/>
        <dbReference type="ChEBI" id="CHEBI:57926"/>
        <dbReference type="ChEBI" id="CHEBI:73682"/>
        <dbReference type="EC" id="2.7.7.87"/>
    </reaction>
</comment>